<proteinExistence type="predicted"/>
<protein>
    <recommendedName>
        <fullName evidence="2">DUF659 domain-containing protein</fullName>
    </recommendedName>
</protein>
<dbReference type="AlphaFoldDB" id="E9J7M5"/>
<organism>
    <name type="scientific">Solenopsis invicta</name>
    <name type="common">Red imported fire ant</name>
    <name type="synonym">Solenopsis wagneri</name>
    <dbReference type="NCBI Taxonomy" id="13686"/>
    <lineage>
        <taxon>Eukaryota</taxon>
        <taxon>Metazoa</taxon>
        <taxon>Ecdysozoa</taxon>
        <taxon>Arthropoda</taxon>
        <taxon>Hexapoda</taxon>
        <taxon>Insecta</taxon>
        <taxon>Pterygota</taxon>
        <taxon>Neoptera</taxon>
        <taxon>Endopterygota</taxon>
        <taxon>Hymenoptera</taxon>
        <taxon>Apocrita</taxon>
        <taxon>Aculeata</taxon>
        <taxon>Formicoidea</taxon>
        <taxon>Formicidae</taxon>
        <taxon>Myrmicinae</taxon>
        <taxon>Solenopsis</taxon>
    </lineage>
</organism>
<gene>
    <name evidence="1" type="ORF">SINV_12734</name>
</gene>
<evidence type="ECO:0008006" key="2">
    <source>
        <dbReference type="Google" id="ProtNLM"/>
    </source>
</evidence>
<dbReference type="EMBL" id="GL768588">
    <property type="protein sequence ID" value="EFZ11179.1"/>
    <property type="molecule type" value="Genomic_DNA"/>
</dbReference>
<sequence length="82" mass="9190">ASLSVLSYKITNLKHFGVKIFKILFTSLKRYGILHKVQGIIVNNYTANLTFIQEFTNLMANNGCVAHILNLAVQSAITFFNV</sequence>
<feature type="non-terminal residue" evidence="1">
    <location>
        <position position="1"/>
    </location>
</feature>
<evidence type="ECO:0000313" key="1">
    <source>
        <dbReference type="EMBL" id="EFZ11179.1"/>
    </source>
</evidence>
<name>E9J7M5_SOLIN</name>
<reference evidence="1" key="1">
    <citation type="journal article" date="2011" name="Proc. Natl. Acad. Sci. U.S.A.">
        <title>The genome of the fire ant Solenopsis invicta.</title>
        <authorList>
            <person name="Wurm Y."/>
            <person name="Wang J."/>
            <person name="Riba-Grognuz O."/>
            <person name="Corona M."/>
            <person name="Nygaard S."/>
            <person name="Hunt B.G."/>
            <person name="Ingram K.K."/>
            <person name="Falquet L."/>
            <person name="Nipitwattanaphon M."/>
            <person name="Gotzek D."/>
            <person name="Dijkstra M.B."/>
            <person name="Oettler J."/>
            <person name="Comtesse F."/>
            <person name="Shih C.J."/>
            <person name="Wu W.J."/>
            <person name="Yang C.C."/>
            <person name="Thomas J."/>
            <person name="Beaudoing E."/>
            <person name="Pradervand S."/>
            <person name="Flegel V."/>
            <person name="Cook E.D."/>
            <person name="Fabbretti R."/>
            <person name="Stockinger H."/>
            <person name="Long L."/>
            <person name="Farmerie W.G."/>
            <person name="Oakey J."/>
            <person name="Boomsma J.J."/>
            <person name="Pamilo P."/>
            <person name="Yi S.V."/>
            <person name="Heinze J."/>
            <person name="Goodisman M.A."/>
            <person name="Farinelli L."/>
            <person name="Harshman K."/>
            <person name="Hulo N."/>
            <person name="Cerutti L."/>
            <person name="Xenarios I."/>
            <person name="Shoemaker D."/>
            <person name="Keller L."/>
        </authorList>
    </citation>
    <scope>NUCLEOTIDE SEQUENCE [LARGE SCALE GENOMIC DNA]</scope>
</reference>
<accession>E9J7M5</accession>
<dbReference type="HOGENOM" id="CLU_2565089_0_0_1"/>
<feature type="non-terminal residue" evidence="1">
    <location>
        <position position="82"/>
    </location>
</feature>